<evidence type="ECO:0000313" key="2">
    <source>
        <dbReference type="EMBL" id="TNN60382.1"/>
    </source>
</evidence>
<keyword evidence="3" id="KW-1185">Reference proteome</keyword>
<accession>A0A4Z2H679</accession>
<feature type="region of interest" description="Disordered" evidence="1">
    <location>
        <begin position="1"/>
        <end position="61"/>
    </location>
</feature>
<dbReference type="AlphaFoldDB" id="A0A4Z2H679"/>
<sequence>MDVTVYPPPPQPLSASDHTRLGQHSYPDPAFGTNKSKVKGQGQIGHREAELSEVSVSSDTD</sequence>
<dbReference type="Proteomes" id="UP000314294">
    <property type="component" value="Unassembled WGS sequence"/>
</dbReference>
<protein>
    <submittedName>
        <fullName evidence="2">Uncharacterized protein</fullName>
    </submittedName>
</protein>
<reference evidence="2 3" key="1">
    <citation type="submission" date="2019-03" db="EMBL/GenBank/DDBJ databases">
        <title>First draft genome of Liparis tanakae, snailfish: a comprehensive survey of snailfish specific genes.</title>
        <authorList>
            <person name="Kim W."/>
            <person name="Song I."/>
            <person name="Jeong J.-H."/>
            <person name="Kim D."/>
            <person name="Kim S."/>
            <person name="Ryu S."/>
            <person name="Song J.Y."/>
            <person name="Lee S.K."/>
        </authorList>
    </citation>
    <scope>NUCLEOTIDE SEQUENCE [LARGE SCALE GENOMIC DNA]</scope>
    <source>
        <tissue evidence="2">Muscle</tissue>
    </source>
</reference>
<feature type="compositionally biased region" description="Pro residues" evidence="1">
    <location>
        <begin position="1"/>
        <end position="12"/>
    </location>
</feature>
<evidence type="ECO:0000256" key="1">
    <source>
        <dbReference type="SAM" id="MobiDB-lite"/>
    </source>
</evidence>
<name>A0A4Z2H679_9TELE</name>
<gene>
    <name evidence="2" type="ORF">EYF80_029371</name>
</gene>
<comment type="caution">
    <text evidence="2">The sequence shown here is derived from an EMBL/GenBank/DDBJ whole genome shotgun (WGS) entry which is preliminary data.</text>
</comment>
<dbReference type="EMBL" id="SRLO01000334">
    <property type="protein sequence ID" value="TNN60382.1"/>
    <property type="molecule type" value="Genomic_DNA"/>
</dbReference>
<proteinExistence type="predicted"/>
<evidence type="ECO:0000313" key="3">
    <source>
        <dbReference type="Proteomes" id="UP000314294"/>
    </source>
</evidence>
<dbReference type="OrthoDB" id="10027956at2759"/>
<organism evidence="2 3">
    <name type="scientific">Liparis tanakae</name>
    <name type="common">Tanaka's snailfish</name>
    <dbReference type="NCBI Taxonomy" id="230148"/>
    <lineage>
        <taxon>Eukaryota</taxon>
        <taxon>Metazoa</taxon>
        <taxon>Chordata</taxon>
        <taxon>Craniata</taxon>
        <taxon>Vertebrata</taxon>
        <taxon>Euteleostomi</taxon>
        <taxon>Actinopterygii</taxon>
        <taxon>Neopterygii</taxon>
        <taxon>Teleostei</taxon>
        <taxon>Neoteleostei</taxon>
        <taxon>Acanthomorphata</taxon>
        <taxon>Eupercaria</taxon>
        <taxon>Perciformes</taxon>
        <taxon>Cottioidei</taxon>
        <taxon>Cottales</taxon>
        <taxon>Liparidae</taxon>
        <taxon>Liparis</taxon>
    </lineage>
</organism>